<dbReference type="Proteomes" id="UP000516173">
    <property type="component" value="Chromosome"/>
</dbReference>
<evidence type="ECO:0000313" key="2">
    <source>
        <dbReference type="Proteomes" id="UP000516173"/>
    </source>
</evidence>
<name>A0A7G1KTN9_9NOCA</name>
<dbReference type="KEGG" id="nwl:NWFMUON74_63220"/>
<sequence>MREHRPPEPAERNHEERGMFDIAHRRALLDQDTQRIIRPSRDGDPDQLRIAGEFYSEPAVTTSDTAEQFRT</sequence>
<gene>
    <name evidence="1" type="ORF">NWFMUON74_63220</name>
</gene>
<dbReference type="GeneID" id="80350720"/>
<protein>
    <submittedName>
        <fullName evidence="1">Uncharacterized protein</fullName>
    </submittedName>
</protein>
<dbReference type="EMBL" id="AP023396">
    <property type="protein sequence ID" value="BCK58550.1"/>
    <property type="molecule type" value="Genomic_DNA"/>
</dbReference>
<reference evidence="1 2" key="1">
    <citation type="submission" date="2020-08" db="EMBL/GenBank/DDBJ databases">
        <title>Genome Sequencing of Nocardia wallacei strain FMUON74 and assembly.</title>
        <authorList>
            <person name="Toyokawa M."/>
            <person name="Uesaka K."/>
        </authorList>
    </citation>
    <scope>NUCLEOTIDE SEQUENCE [LARGE SCALE GENOMIC DNA]</scope>
    <source>
        <strain evidence="1 2">FMUON74</strain>
    </source>
</reference>
<dbReference type="RefSeq" id="WP_187685280.1">
    <property type="nucleotide sequence ID" value="NZ_AP023396.1"/>
</dbReference>
<dbReference type="AlphaFoldDB" id="A0A7G1KTN9"/>
<accession>A0A7G1KTN9</accession>
<proteinExistence type="predicted"/>
<evidence type="ECO:0000313" key="1">
    <source>
        <dbReference type="EMBL" id="BCK58550.1"/>
    </source>
</evidence>
<organism evidence="1 2">
    <name type="scientific">Nocardia wallacei</name>
    <dbReference type="NCBI Taxonomy" id="480035"/>
    <lineage>
        <taxon>Bacteria</taxon>
        <taxon>Bacillati</taxon>
        <taxon>Actinomycetota</taxon>
        <taxon>Actinomycetes</taxon>
        <taxon>Mycobacteriales</taxon>
        <taxon>Nocardiaceae</taxon>
        <taxon>Nocardia</taxon>
    </lineage>
</organism>
<keyword evidence="2" id="KW-1185">Reference proteome</keyword>